<evidence type="ECO:0000313" key="2">
    <source>
        <dbReference type="EMBL" id="KAK2152787.1"/>
    </source>
</evidence>
<feature type="region of interest" description="Disordered" evidence="1">
    <location>
        <begin position="254"/>
        <end position="311"/>
    </location>
</feature>
<name>A0AAD9JGN4_9ANNE</name>
<evidence type="ECO:0000256" key="1">
    <source>
        <dbReference type="SAM" id="MobiDB-lite"/>
    </source>
</evidence>
<keyword evidence="3" id="KW-1185">Reference proteome</keyword>
<feature type="region of interest" description="Disordered" evidence="1">
    <location>
        <begin position="1"/>
        <end position="24"/>
    </location>
</feature>
<dbReference type="Pfam" id="PF13516">
    <property type="entry name" value="LRR_6"/>
    <property type="match status" value="2"/>
</dbReference>
<gene>
    <name evidence="2" type="ORF">LSH36_318g03044</name>
</gene>
<feature type="compositionally biased region" description="Basic residues" evidence="1">
    <location>
        <begin position="287"/>
        <end position="298"/>
    </location>
</feature>
<dbReference type="SMART" id="SM00368">
    <property type="entry name" value="LRR_RI"/>
    <property type="match status" value="4"/>
</dbReference>
<dbReference type="InterPro" id="IPR032675">
    <property type="entry name" value="LRR_dom_sf"/>
</dbReference>
<dbReference type="AlphaFoldDB" id="A0AAD9JGN4"/>
<dbReference type="InterPro" id="IPR001611">
    <property type="entry name" value="Leu-rich_rpt"/>
</dbReference>
<dbReference type="EMBL" id="JAODUP010000318">
    <property type="protein sequence ID" value="KAK2152787.1"/>
    <property type="molecule type" value="Genomic_DNA"/>
</dbReference>
<protein>
    <submittedName>
        <fullName evidence="2">Uncharacterized protein</fullName>
    </submittedName>
</protein>
<accession>A0AAD9JGN4</accession>
<dbReference type="Gene3D" id="3.80.10.10">
    <property type="entry name" value="Ribonuclease Inhibitor"/>
    <property type="match status" value="1"/>
</dbReference>
<dbReference type="SUPFAM" id="SSF52047">
    <property type="entry name" value="RNI-like"/>
    <property type="match status" value="1"/>
</dbReference>
<dbReference type="PANTHER" id="PTHR24114">
    <property type="entry name" value="LEUCINE RICH REPEAT FAMILY PROTEIN"/>
    <property type="match status" value="1"/>
</dbReference>
<feature type="compositionally biased region" description="Basic residues" evidence="1">
    <location>
        <begin position="1"/>
        <end position="16"/>
    </location>
</feature>
<organism evidence="2 3">
    <name type="scientific">Paralvinella palmiformis</name>
    <dbReference type="NCBI Taxonomy" id="53620"/>
    <lineage>
        <taxon>Eukaryota</taxon>
        <taxon>Metazoa</taxon>
        <taxon>Spiralia</taxon>
        <taxon>Lophotrochozoa</taxon>
        <taxon>Annelida</taxon>
        <taxon>Polychaeta</taxon>
        <taxon>Sedentaria</taxon>
        <taxon>Canalipalpata</taxon>
        <taxon>Terebellida</taxon>
        <taxon>Terebelliformia</taxon>
        <taxon>Alvinellidae</taxon>
        <taxon>Paralvinella</taxon>
    </lineage>
</organism>
<comment type="caution">
    <text evidence="2">The sequence shown here is derived from an EMBL/GenBank/DDBJ whole genome shotgun (WGS) entry which is preliminary data.</text>
</comment>
<dbReference type="Proteomes" id="UP001208570">
    <property type="component" value="Unassembled WGS sequence"/>
</dbReference>
<proteinExistence type="predicted"/>
<dbReference type="PANTHER" id="PTHR24114:SF2">
    <property type="entry name" value="F-BOX DOMAIN-CONTAINING PROTEIN-RELATED"/>
    <property type="match status" value="1"/>
</dbReference>
<evidence type="ECO:0000313" key="3">
    <source>
        <dbReference type="Proteomes" id="UP001208570"/>
    </source>
</evidence>
<reference evidence="2" key="1">
    <citation type="journal article" date="2023" name="Mol. Biol. Evol.">
        <title>Third-Generation Sequencing Reveals the Adaptive Role of the Epigenome in Three Deep-Sea Polychaetes.</title>
        <authorList>
            <person name="Perez M."/>
            <person name="Aroh O."/>
            <person name="Sun Y."/>
            <person name="Lan Y."/>
            <person name="Juniper S.K."/>
            <person name="Young C.R."/>
            <person name="Angers B."/>
            <person name="Qian P.Y."/>
        </authorList>
    </citation>
    <scope>NUCLEOTIDE SEQUENCE</scope>
    <source>
        <strain evidence="2">P08H-3</strain>
    </source>
</reference>
<dbReference type="InterPro" id="IPR052394">
    <property type="entry name" value="LRR-containing"/>
</dbReference>
<sequence length="657" mass="73124">MPKKKKGGKKKGKQKKSLPGNESPGLAVKRLLKTYERNCQMADVLMCPTLRTAMKSHVEDDALLTKVVVESVAVLKPEDPPVSIEPLLMAFRQERYTFVKSIYVWDIPLQHTELATLALLLEKSVYAVQTLELMDCLVSGESVGRLAISFNACPSLSSVNLDYNEFGDDGCRRLCNGLSGNKTLLSLSLCYCQLKIESGKILGHTVANTAIRELYIDGNDLQCEGVVELIKMCVDRAEEEAYLREEEARKKAEEEALAASEKGEQKRVRSAMESGSDTDGGKTEKKDKKKKKGKKKKKEAPAPPPVGPWLSKLHLADNSIDGLCEGGQLAPLLCMKLFRSDEASVLKGKKNDVGVQLQKHVNEHLIHIHCMANRMNLVTSKAAENVTFITDNFQKAMSDLHKSAVRTNSDRKVYGNKKLDILLQYYGETKCSGKVIVRAEAKGVEWAQLKQTLMEQLYPSNNFLTLYKIINNFHKDSFPNIMKLKSQWYISTSKCLEELDLEDNLIGDMGGRELLEGLQERKEAGLGGVKMRTTHRMNADTFNAILKLGTGLKKKKKKGKKATQNIKRSAFNRKTHADPTEHKIAKKYFHTSNSFRKVATRGAVGHALAPSAGRNQSLDGATGYPHHLINLESYIKLSGKGKTSDSANIYNVNTMFD</sequence>